<feature type="region of interest" description="Disordered" evidence="1">
    <location>
        <begin position="209"/>
        <end position="244"/>
    </location>
</feature>
<feature type="compositionally biased region" description="Basic and acidic residues" evidence="1">
    <location>
        <begin position="209"/>
        <end position="226"/>
    </location>
</feature>
<proteinExistence type="predicted"/>
<reference evidence="2" key="1">
    <citation type="submission" date="2020-11" db="EMBL/GenBank/DDBJ databases">
        <authorList>
            <person name="Tran Van P."/>
        </authorList>
    </citation>
    <scope>NUCLEOTIDE SEQUENCE</scope>
</reference>
<evidence type="ECO:0000256" key="1">
    <source>
        <dbReference type="SAM" id="MobiDB-lite"/>
    </source>
</evidence>
<evidence type="ECO:0000313" key="3">
    <source>
        <dbReference type="Proteomes" id="UP000677054"/>
    </source>
</evidence>
<evidence type="ECO:0000313" key="2">
    <source>
        <dbReference type="EMBL" id="CAD7241923.1"/>
    </source>
</evidence>
<feature type="region of interest" description="Disordered" evidence="1">
    <location>
        <begin position="63"/>
        <end position="123"/>
    </location>
</feature>
<organism evidence="2">
    <name type="scientific">Darwinula stevensoni</name>
    <dbReference type="NCBI Taxonomy" id="69355"/>
    <lineage>
        <taxon>Eukaryota</taxon>
        <taxon>Metazoa</taxon>
        <taxon>Ecdysozoa</taxon>
        <taxon>Arthropoda</taxon>
        <taxon>Crustacea</taxon>
        <taxon>Oligostraca</taxon>
        <taxon>Ostracoda</taxon>
        <taxon>Podocopa</taxon>
        <taxon>Podocopida</taxon>
        <taxon>Darwinulocopina</taxon>
        <taxon>Darwinuloidea</taxon>
        <taxon>Darwinulidae</taxon>
        <taxon>Darwinula</taxon>
    </lineage>
</organism>
<protein>
    <submittedName>
        <fullName evidence="2">Uncharacterized protein</fullName>
    </submittedName>
</protein>
<gene>
    <name evidence="2" type="ORF">DSTB1V02_LOCUS1899</name>
</gene>
<accession>A0A7R8X0W0</accession>
<feature type="compositionally biased region" description="Basic and acidic residues" evidence="1">
    <location>
        <begin position="63"/>
        <end position="72"/>
    </location>
</feature>
<dbReference type="Proteomes" id="UP000677054">
    <property type="component" value="Unassembled WGS sequence"/>
</dbReference>
<keyword evidence="3" id="KW-1185">Reference proteome</keyword>
<dbReference type="AlphaFoldDB" id="A0A7R8X0W0"/>
<feature type="compositionally biased region" description="Basic residues" evidence="1">
    <location>
        <begin position="101"/>
        <end position="111"/>
    </location>
</feature>
<sequence length="244" mass="26842">MGSASAWRGRELSTPLPTILLSNEGMRKKPLFLPRGRIQIDSGCLSLHCEHAIAKKDPISPHDFPRILRRYPDPGPGPRLPSTPVSPVSFARASSSEPPRPPKKIHKKIRGRNTESGEAVAEDPRGYPELELKGTSLFKNRDGNGIINGFTLGPLVWKPEESCDTRLVSSTDVVFDDSRISDWLRSLCHSADEDLNRAVDALIRVYDAKRGTTEEGKDARPSRLDPRTALNAFPPPSEGHDSPG</sequence>
<name>A0A7R8X0W0_9CRUS</name>
<dbReference type="EMBL" id="CAJPEV010000195">
    <property type="protein sequence ID" value="CAG0882159.1"/>
    <property type="molecule type" value="Genomic_DNA"/>
</dbReference>
<dbReference type="EMBL" id="LR899712">
    <property type="protein sequence ID" value="CAD7241923.1"/>
    <property type="molecule type" value="Genomic_DNA"/>
</dbReference>